<dbReference type="RefSeq" id="WP_118862550.1">
    <property type="nucleotide sequence ID" value="NZ_QWLV01000001.1"/>
</dbReference>
<keyword evidence="3" id="KW-1185">Reference proteome</keyword>
<organism evidence="2 3">
    <name type="scientific">Sphingomonas gilva</name>
    <dbReference type="NCBI Taxonomy" id="2305907"/>
    <lineage>
        <taxon>Bacteria</taxon>
        <taxon>Pseudomonadati</taxon>
        <taxon>Pseudomonadota</taxon>
        <taxon>Alphaproteobacteria</taxon>
        <taxon>Sphingomonadales</taxon>
        <taxon>Sphingomonadaceae</taxon>
        <taxon>Sphingomonas</taxon>
    </lineage>
</organism>
<dbReference type="SUPFAM" id="SSF55136">
    <property type="entry name" value="Probable bacterial effector-binding domain"/>
    <property type="match status" value="1"/>
</dbReference>
<dbReference type="InterPro" id="IPR006917">
    <property type="entry name" value="SOUL_heme-bd"/>
</dbReference>
<dbReference type="Gene3D" id="3.20.80.10">
    <property type="entry name" value="Regulatory factor, effector binding domain"/>
    <property type="match status" value="1"/>
</dbReference>
<keyword evidence="1" id="KW-0472">Membrane</keyword>
<protein>
    <submittedName>
        <fullName evidence="2">Heme-binding protein</fullName>
    </submittedName>
</protein>
<name>A0A396RUB3_9SPHN</name>
<gene>
    <name evidence="2" type="ORF">D1610_02615</name>
</gene>
<dbReference type="AlphaFoldDB" id="A0A396RUB3"/>
<dbReference type="InterPro" id="IPR011256">
    <property type="entry name" value="Reg_factor_effector_dom_sf"/>
</dbReference>
<dbReference type="OrthoDB" id="2156220at2"/>
<dbReference type="Proteomes" id="UP000266693">
    <property type="component" value="Unassembled WGS sequence"/>
</dbReference>
<evidence type="ECO:0000313" key="2">
    <source>
        <dbReference type="EMBL" id="RHW19042.1"/>
    </source>
</evidence>
<feature type="transmembrane region" description="Helical" evidence="1">
    <location>
        <begin position="12"/>
        <end position="29"/>
    </location>
</feature>
<reference evidence="2 3" key="1">
    <citation type="submission" date="2018-08" db="EMBL/GenBank/DDBJ databases">
        <title>The multiple taxonomic identification of Sphingomonas gilva.</title>
        <authorList>
            <person name="Zhu D."/>
            <person name="Zheng S."/>
        </authorList>
    </citation>
    <scope>NUCLEOTIDE SEQUENCE [LARGE SCALE GENOMIC DNA]</scope>
    <source>
        <strain evidence="2 3">ZDH117</strain>
    </source>
</reference>
<dbReference type="EMBL" id="QWLV01000001">
    <property type="protein sequence ID" value="RHW19042.1"/>
    <property type="molecule type" value="Genomic_DNA"/>
</dbReference>
<evidence type="ECO:0000256" key="1">
    <source>
        <dbReference type="SAM" id="Phobius"/>
    </source>
</evidence>
<dbReference type="PANTHER" id="PTHR11220">
    <property type="entry name" value="HEME-BINDING PROTEIN-RELATED"/>
    <property type="match status" value="1"/>
</dbReference>
<sequence>MKADAKTIGTAAAGVAGVAALAAGGWYLFEKLSEKPRHRTLEREGVFELRAYPALLVAETVVEGERRAALEAGFERLADYIFAKSRGGEKISMTAPVLSDREGAGERVAMTAPVLSEEAEGGWRTRFVMPAKYDRASLPVAPASIVITEIPAREMAAVRFSGGSEDANLERQERRLRDWMAASGFEAAGAPEYAFYNSPYIPPFLRRNEVLIPVR</sequence>
<keyword evidence="1" id="KW-1133">Transmembrane helix</keyword>
<dbReference type="Pfam" id="PF04832">
    <property type="entry name" value="SOUL"/>
    <property type="match status" value="1"/>
</dbReference>
<dbReference type="PANTHER" id="PTHR11220:SF58">
    <property type="entry name" value="SOUL HEME-BINDING FAMILY PROTEIN"/>
    <property type="match status" value="1"/>
</dbReference>
<proteinExistence type="predicted"/>
<comment type="caution">
    <text evidence="2">The sequence shown here is derived from an EMBL/GenBank/DDBJ whole genome shotgun (WGS) entry which is preliminary data.</text>
</comment>
<evidence type="ECO:0000313" key="3">
    <source>
        <dbReference type="Proteomes" id="UP000266693"/>
    </source>
</evidence>
<accession>A0A396RUB3</accession>
<keyword evidence="1" id="KW-0812">Transmembrane</keyword>